<feature type="transmembrane region" description="Helical" evidence="2">
    <location>
        <begin position="34"/>
        <end position="55"/>
    </location>
</feature>
<evidence type="ECO:0000256" key="2">
    <source>
        <dbReference type="SAM" id="Phobius"/>
    </source>
</evidence>
<protein>
    <submittedName>
        <fullName evidence="3">Unannotated protein</fullName>
    </submittedName>
</protein>
<keyword evidence="2" id="KW-1133">Transmembrane helix</keyword>
<feature type="transmembrane region" description="Helical" evidence="2">
    <location>
        <begin position="7"/>
        <end position="28"/>
    </location>
</feature>
<organism evidence="3">
    <name type="scientific">freshwater metagenome</name>
    <dbReference type="NCBI Taxonomy" id="449393"/>
    <lineage>
        <taxon>unclassified sequences</taxon>
        <taxon>metagenomes</taxon>
        <taxon>ecological metagenomes</taxon>
    </lineage>
</organism>
<proteinExistence type="predicted"/>
<name>A0A6J7FHD7_9ZZZZ</name>
<keyword evidence="2" id="KW-0472">Membrane</keyword>
<keyword evidence="2" id="KW-0812">Transmembrane</keyword>
<feature type="compositionally biased region" description="Polar residues" evidence="1">
    <location>
        <begin position="73"/>
        <end position="89"/>
    </location>
</feature>
<feature type="region of interest" description="Disordered" evidence="1">
    <location>
        <begin position="73"/>
        <end position="114"/>
    </location>
</feature>
<gene>
    <name evidence="3" type="ORF">UFOPK3564_00233</name>
</gene>
<reference evidence="3" key="1">
    <citation type="submission" date="2020-05" db="EMBL/GenBank/DDBJ databases">
        <authorList>
            <person name="Chiriac C."/>
            <person name="Salcher M."/>
            <person name="Ghai R."/>
            <person name="Kavagutti S V."/>
        </authorList>
    </citation>
    <scope>NUCLEOTIDE SEQUENCE</scope>
</reference>
<accession>A0A6J7FHD7</accession>
<evidence type="ECO:0000313" key="3">
    <source>
        <dbReference type="EMBL" id="CAB4894767.1"/>
    </source>
</evidence>
<dbReference type="AlphaFoldDB" id="A0A6J7FHD7"/>
<dbReference type="EMBL" id="CAFBMK010000007">
    <property type="protein sequence ID" value="CAB4894767.1"/>
    <property type="molecule type" value="Genomic_DNA"/>
</dbReference>
<evidence type="ECO:0000256" key="1">
    <source>
        <dbReference type="SAM" id="MobiDB-lite"/>
    </source>
</evidence>
<sequence length="114" mass="11795">MNTPNRIAALSGALASIAAVIVALLGAIDSIEKAIVFCVAMIVVGGVVITFLLGSQKWEELVFRRDNGQADQTVRVTGATPTGPVSTPNVGYADDLDDPGSIEPEDETVAEDPA</sequence>
<feature type="compositionally biased region" description="Acidic residues" evidence="1">
    <location>
        <begin position="94"/>
        <end position="114"/>
    </location>
</feature>